<evidence type="ECO:0008006" key="5">
    <source>
        <dbReference type="Google" id="ProtNLM"/>
    </source>
</evidence>
<reference evidence="3 4" key="1">
    <citation type="submission" date="2024-03" db="EMBL/GenBank/DDBJ databases">
        <title>Human intestinal bacterial collection.</title>
        <authorList>
            <person name="Pauvert C."/>
            <person name="Hitch T.C.A."/>
            <person name="Clavel T."/>
        </authorList>
    </citation>
    <scope>NUCLEOTIDE SEQUENCE [LARGE SCALE GENOMIC DNA]</scope>
    <source>
        <strain evidence="3 4">CLA-KB-H122</strain>
    </source>
</reference>
<dbReference type="EMBL" id="JBBMFL010000003">
    <property type="protein sequence ID" value="MEQ2543984.1"/>
    <property type="molecule type" value="Genomic_DNA"/>
</dbReference>
<proteinExistence type="predicted"/>
<comment type="caution">
    <text evidence="3">The sequence shown here is derived from an EMBL/GenBank/DDBJ whole genome shotgun (WGS) entry which is preliminary data.</text>
</comment>
<gene>
    <name evidence="3" type="ORF">WMO46_03335</name>
</gene>
<evidence type="ECO:0000256" key="1">
    <source>
        <dbReference type="SAM" id="MobiDB-lite"/>
    </source>
</evidence>
<keyword evidence="2" id="KW-0732">Signal</keyword>
<dbReference type="PROSITE" id="PS51257">
    <property type="entry name" value="PROKAR_LIPOPROTEIN"/>
    <property type="match status" value="1"/>
</dbReference>
<organism evidence="3 4">
    <name type="scientific">Alistipes intestinihominis</name>
    <dbReference type="NCBI Taxonomy" id="3133172"/>
    <lineage>
        <taxon>Bacteria</taxon>
        <taxon>Pseudomonadati</taxon>
        <taxon>Bacteroidota</taxon>
        <taxon>Bacteroidia</taxon>
        <taxon>Bacteroidales</taxon>
        <taxon>Rikenellaceae</taxon>
        <taxon>Alistipes</taxon>
    </lineage>
</organism>
<feature type="chain" id="PRO_5046003359" description="Major fimbrial subunit protein N-terminal domain-containing protein" evidence="2">
    <location>
        <begin position="17"/>
        <end position="1038"/>
    </location>
</feature>
<evidence type="ECO:0000313" key="3">
    <source>
        <dbReference type="EMBL" id="MEQ2543984.1"/>
    </source>
</evidence>
<feature type="region of interest" description="Disordered" evidence="1">
    <location>
        <begin position="879"/>
        <end position="901"/>
    </location>
</feature>
<feature type="compositionally biased region" description="Low complexity" evidence="1">
    <location>
        <begin position="886"/>
        <end position="897"/>
    </location>
</feature>
<protein>
    <recommendedName>
        <fullName evidence="5">Major fimbrial subunit protein N-terminal domain-containing protein</fullName>
    </recommendedName>
</protein>
<sequence>MKGIIYAAAVSSFVLAACTSCTHDGLPGAEVPDDGCIEIRFDADIPPMPVVATRSVDPDGTGVQNMTLFCFDSYGLFVATTQATLAPTSDDLHEGTFTARVPQNTRLIHFLGNQNMLGFQERDFYNKSEAQVMAALEGSSGMMIYWARFACAEDDPRSVAEQLKAQGGIELVRNHALISVDNPAGNGSLDVTGFVVCNTSAFGTVAPYHPEQGFVWPGTEPFVTLPKNTSVMSDILDVTTDMRQYVFECENTADKPVSVILRGHRPGETEADDLYYRVMLIDAQGEQLLIRRNHHYILHIEGELSYGQRSFGEALDAAATNNVWISIRDNIDEVSDGTFTLKVDRTSYVLDQSNEGRQYSLRYTLRRNDGSAVSEADKPSVTWLDGNNVAGQNVGNSFVVGSDGVGNGELTVVLREMGGNEKLEGTLLVKKGLLQRKIKIILIKTQSFRPAWVASQVFGTPSAGESGGTYGEHVTLMFTVPETCPAELFPLRVLIGVEDLDVRAAAGMSLPVIRRGEDGFGENILDEKGEPIEYKFVYTAVQPGVQRVYFRTILPQSGSGAKTKVSVEAGYFATQEKEVTYTGLRYVIEVAGLNEYTARPDDDFADDEKIFYRLVPQKKGAFVQFTMHLHDNSAETSSGGDYGEFVNATADDEFLIYSQYLDHIPDGEEPDGVTFDCTFSPVNEDMWTENGRMYLFYPRAGGDTPQSGTGVYSIYLRTNRPQSAEVVRIASNISGEKSLKDVARDYAGRGYRSTSFELANYNPFRFAARIDGAGGDASGSDAEPVTELTWNYENPAETNIDIEFDVTSFRGSDDRSADPFGETFEVYIDAPMLTVDESRLAECNLTPDKLKADPEVEGRFVYTVDASREEERKFGVADALIPDTTPAAAGSPAPSQSGERKRLPFKTNCVVSAGDITLSSNEEKVVFFRKTFRVANESVTGRITYDPGTGAIPVPRNAFVSFIQSGTGSRIGSMTVTADGRYELRLRKEYDPGWFDRIELRYTKDGAVYRNRIDENNPLTLARLVQSPDITLVNAAAD</sequence>
<feature type="signal peptide" evidence="2">
    <location>
        <begin position="1"/>
        <end position="16"/>
    </location>
</feature>
<evidence type="ECO:0000313" key="4">
    <source>
        <dbReference type="Proteomes" id="UP001460202"/>
    </source>
</evidence>
<name>A0ABV1GUX0_9BACT</name>
<evidence type="ECO:0000256" key="2">
    <source>
        <dbReference type="SAM" id="SignalP"/>
    </source>
</evidence>
<dbReference type="RefSeq" id="WP_349093785.1">
    <property type="nucleotide sequence ID" value="NZ_JBBMFL010000003.1"/>
</dbReference>
<keyword evidence="4" id="KW-1185">Reference proteome</keyword>
<accession>A0ABV1GUX0</accession>
<dbReference type="Proteomes" id="UP001460202">
    <property type="component" value="Unassembled WGS sequence"/>
</dbReference>